<dbReference type="SUPFAM" id="SSF52172">
    <property type="entry name" value="CheY-like"/>
    <property type="match status" value="1"/>
</dbReference>
<dbReference type="Gene3D" id="1.10.10.10">
    <property type="entry name" value="Winged helix-like DNA-binding domain superfamily/Winged helix DNA-binding domain"/>
    <property type="match status" value="1"/>
</dbReference>
<dbReference type="Pfam" id="PF00486">
    <property type="entry name" value="Trans_reg_C"/>
    <property type="match status" value="1"/>
</dbReference>
<evidence type="ECO:0000256" key="5">
    <source>
        <dbReference type="ARBA" id="ARBA00023163"/>
    </source>
</evidence>
<dbReference type="FunFam" id="3.40.50.2300:FF:000001">
    <property type="entry name" value="DNA-binding response regulator PhoB"/>
    <property type="match status" value="1"/>
</dbReference>
<keyword evidence="11" id="KW-1185">Reference proteome</keyword>
<dbReference type="InterPro" id="IPR011006">
    <property type="entry name" value="CheY-like_superfamily"/>
</dbReference>
<dbReference type="InterPro" id="IPR001789">
    <property type="entry name" value="Sig_transdc_resp-reg_receiver"/>
</dbReference>
<dbReference type="Gene3D" id="3.40.50.2300">
    <property type="match status" value="1"/>
</dbReference>
<proteinExistence type="predicted"/>
<dbReference type="Proteomes" id="UP000193778">
    <property type="component" value="Unassembled WGS sequence"/>
</dbReference>
<dbReference type="Pfam" id="PF00072">
    <property type="entry name" value="Response_reg"/>
    <property type="match status" value="1"/>
</dbReference>
<dbReference type="PROSITE" id="PS51755">
    <property type="entry name" value="OMPR_PHOB"/>
    <property type="match status" value="1"/>
</dbReference>
<evidence type="ECO:0000256" key="6">
    <source>
        <dbReference type="PROSITE-ProRule" id="PRU00169"/>
    </source>
</evidence>
<keyword evidence="4 7" id="KW-0238">DNA-binding</keyword>
<dbReference type="SUPFAM" id="SSF46894">
    <property type="entry name" value="C-terminal effector domain of the bipartite response regulators"/>
    <property type="match status" value="1"/>
</dbReference>
<accession>A0A1X6ZWX0</accession>
<feature type="domain" description="OmpR/PhoB-type" evidence="9">
    <location>
        <begin position="129"/>
        <end position="230"/>
    </location>
</feature>
<feature type="modified residue" description="4-aspartylphosphate" evidence="6">
    <location>
        <position position="54"/>
    </location>
</feature>
<dbReference type="PROSITE" id="PS50110">
    <property type="entry name" value="RESPONSE_REGULATORY"/>
    <property type="match status" value="1"/>
</dbReference>
<sequence length="232" mass="25535">MSNDLILVAEDEREISEIIKTYLERAGFRTVTAADGELALAHFQHFKPSLVLLDVKMPKRDGVDVLRIIRQTSDTPVIMVTAMADDLEKVSALRLGADDYVVKPFNALEVVERVKAVLRRTGPNAQPNVRPVSVGALMIDHNAHAAFVTRAGGRIPIPLTQTEYAIVAHMARSPQRAFSRAELVDACMPEGEVLERTIDSHVSNARRKLEVEGITGFLATVRGVGYRLEALT</sequence>
<dbReference type="InterPro" id="IPR001867">
    <property type="entry name" value="OmpR/PhoB-type_DNA-bd"/>
</dbReference>
<dbReference type="PANTHER" id="PTHR48111">
    <property type="entry name" value="REGULATOR OF RPOS"/>
    <property type="match status" value="1"/>
</dbReference>
<dbReference type="RefSeq" id="WP_085823674.1">
    <property type="nucleotide sequence ID" value="NZ_FWFP01000009.1"/>
</dbReference>
<evidence type="ECO:0000313" key="10">
    <source>
        <dbReference type="EMBL" id="SLN64109.1"/>
    </source>
</evidence>
<dbReference type="GO" id="GO:0005829">
    <property type="term" value="C:cytosol"/>
    <property type="evidence" value="ECO:0007669"/>
    <property type="project" value="TreeGrafter"/>
</dbReference>
<dbReference type="GO" id="GO:0000976">
    <property type="term" value="F:transcription cis-regulatory region binding"/>
    <property type="evidence" value="ECO:0007669"/>
    <property type="project" value="TreeGrafter"/>
</dbReference>
<dbReference type="PANTHER" id="PTHR48111:SF59">
    <property type="entry name" value="TRANSCRIPTIONAL REGULATORY PROTEIN BAER"/>
    <property type="match status" value="1"/>
</dbReference>
<evidence type="ECO:0000313" key="11">
    <source>
        <dbReference type="Proteomes" id="UP000193778"/>
    </source>
</evidence>
<keyword evidence="1 6" id="KW-0597">Phosphoprotein</keyword>
<evidence type="ECO:0000259" key="9">
    <source>
        <dbReference type="PROSITE" id="PS51755"/>
    </source>
</evidence>
<evidence type="ECO:0000259" key="8">
    <source>
        <dbReference type="PROSITE" id="PS50110"/>
    </source>
</evidence>
<dbReference type="OrthoDB" id="9801602at2"/>
<dbReference type="EMBL" id="FWFP01000009">
    <property type="protein sequence ID" value="SLN64109.1"/>
    <property type="molecule type" value="Genomic_DNA"/>
</dbReference>
<protein>
    <submittedName>
        <fullName evidence="10">Transcriptional regulatory protein BaeR</fullName>
    </submittedName>
</protein>
<evidence type="ECO:0000256" key="3">
    <source>
        <dbReference type="ARBA" id="ARBA00023015"/>
    </source>
</evidence>
<evidence type="ECO:0000256" key="7">
    <source>
        <dbReference type="PROSITE-ProRule" id="PRU01091"/>
    </source>
</evidence>
<dbReference type="AlphaFoldDB" id="A0A1X6ZWX0"/>
<keyword evidence="5" id="KW-0804">Transcription</keyword>
<evidence type="ECO:0000256" key="1">
    <source>
        <dbReference type="ARBA" id="ARBA00022553"/>
    </source>
</evidence>
<dbReference type="GO" id="GO:0006355">
    <property type="term" value="P:regulation of DNA-templated transcription"/>
    <property type="evidence" value="ECO:0007669"/>
    <property type="project" value="InterPro"/>
</dbReference>
<dbReference type="CDD" id="cd00383">
    <property type="entry name" value="trans_reg_C"/>
    <property type="match status" value="1"/>
</dbReference>
<dbReference type="CDD" id="cd17574">
    <property type="entry name" value="REC_OmpR"/>
    <property type="match status" value="1"/>
</dbReference>
<evidence type="ECO:0000256" key="2">
    <source>
        <dbReference type="ARBA" id="ARBA00023012"/>
    </source>
</evidence>
<evidence type="ECO:0000256" key="4">
    <source>
        <dbReference type="ARBA" id="ARBA00023125"/>
    </source>
</evidence>
<dbReference type="InterPro" id="IPR036388">
    <property type="entry name" value="WH-like_DNA-bd_sf"/>
</dbReference>
<organism evidence="10 11">
    <name type="scientific">Ruegeria meonggei</name>
    <dbReference type="NCBI Taxonomy" id="1446476"/>
    <lineage>
        <taxon>Bacteria</taxon>
        <taxon>Pseudomonadati</taxon>
        <taxon>Pseudomonadota</taxon>
        <taxon>Alphaproteobacteria</taxon>
        <taxon>Rhodobacterales</taxon>
        <taxon>Roseobacteraceae</taxon>
        <taxon>Ruegeria</taxon>
    </lineage>
</organism>
<keyword evidence="3" id="KW-0805">Transcription regulation</keyword>
<dbReference type="GO" id="GO:0000156">
    <property type="term" value="F:phosphorelay response regulator activity"/>
    <property type="evidence" value="ECO:0007669"/>
    <property type="project" value="TreeGrafter"/>
</dbReference>
<dbReference type="GO" id="GO:0032993">
    <property type="term" value="C:protein-DNA complex"/>
    <property type="evidence" value="ECO:0007669"/>
    <property type="project" value="TreeGrafter"/>
</dbReference>
<dbReference type="SMART" id="SM00448">
    <property type="entry name" value="REC"/>
    <property type="match status" value="1"/>
</dbReference>
<dbReference type="Gene3D" id="6.10.250.690">
    <property type="match status" value="1"/>
</dbReference>
<dbReference type="InterPro" id="IPR016032">
    <property type="entry name" value="Sig_transdc_resp-reg_C-effctor"/>
</dbReference>
<dbReference type="SMART" id="SM00862">
    <property type="entry name" value="Trans_reg_C"/>
    <property type="match status" value="1"/>
</dbReference>
<reference evidence="11" key="1">
    <citation type="submission" date="2017-03" db="EMBL/GenBank/DDBJ databases">
        <authorList>
            <person name="Rodrigo-Torres L."/>
            <person name="Arahal R.D."/>
            <person name="Lucena T."/>
        </authorList>
    </citation>
    <scope>NUCLEOTIDE SEQUENCE [LARGE SCALE GENOMIC DNA]</scope>
    <source>
        <strain evidence="11">CECT 8411</strain>
    </source>
</reference>
<gene>
    <name evidence="10" type="primary">baeR</name>
    <name evidence="10" type="ORF">RUM8411_03193</name>
</gene>
<keyword evidence="2" id="KW-0902">Two-component regulatory system</keyword>
<name>A0A1X6ZWX0_9RHOB</name>
<dbReference type="InterPro" id="IPR039420">
    <property type="entry name" value="WalR-like"/>
</dbReference>
<feature type="domain" description="Response regulatory" evidence="8">
    <location>
        <begin position="5"/>
        <end position="118"/>
    </location>
</feature>
<feature type="DNA-binding region" description="OmpR/PhoB-type" evidence="7">
    <location>
        <begin position="129"/>
        <end position="230"/>
    </location>
</feature>